<evidence type="ECO:0000313" key="3">
    <source>
        <dbReference type="Proteomes" id="UP000194236"/>
    </source>
</evidence>
<evidence type="ECO:0000313" key="2">
    <source>
        <dbReference type="EMBL" id="OTF75043.1"/>
    </source>
</evidence>
<dbReference type="Proteomes" id="UP000194236">
    <property type="component" value="Unassembled WGS sequence"/>
</dbReference>
<dbReference type="AlphaFoldDB" id="A0A1Y3B556"/>
<evidence type="ECO:0000256" key="1">
    <source>
        <dbReference type="SAM" id="MobiDB-lite"/>
    </source>
</evidence>
<dbReference type="EMBL" id="MUJZ01043988">
    <property type="protein sequence ID" value="OTF75043.1"/>
    <property type="molecule type" value="Genomic_DNA"/>
</dbReference>
<protein>
    <submittedName>
        <fullName evidence="2">Uncharacterized protein</fullName>
    </submittedName>
</protein>
<feature type="compositionally biased region" description="Low complexity" evidence="1">
    <location>
        <begin position="156"/>
        <end position="171"/>
    </location>
</feature>
<sequence>VARKRIRHKPGNKVSLIALKSATSKTGQISNVKNVPINQHDNNYLPSSAKRLKTRFNIRKKLAKYSTAEYLQEHNRPTSDIVSQNVDLCVDESIDSQELCISANTMTAENHKKFQQLKLPPSINQNISNNNNNRSSSSSSTPTEENFNHDKKLSITSTAKTTTTTTHLTMTSYESSTDPELSTKS</sequence>
<feature type="compositionally biased region" description="Polar residues" evidence="1">
    <location>
        <begin position="172"/>
        <end position="185"/>
    </location>
</feature>
<name>A0A1Y3B556_EURMA</name>
<reference evidence="2 3" key="1">
    <citation type="submission" date="2017-03" db="EMBL/GenBank/DDBJ databases">
        <title>Genome Survey of Euroglyphus maynei.</title>
        <authorList>
            <person name="Arlian L.G."/>
            <person name="Morgan M.S."/>
            <person name="Rider S.D."/>
        </authorList>
    </citation>
    <scope>NUCLEOTIDE SEQUENCE [LARGE SCALE GENOMIC DNA]</scope>
    <source>
        <strain evidence="2">Arlian Lab</strain>
        <tissue evidence="2">Whole body</tissue>
    </source>
</reference>
<comment type="caution">
    <text evidence="2">The sequence shown here is derived from an EMBL/GenBank/DDBJ whole genome shotgun (WGS) entry which is preliminary data.</text>
</comment>
<feature type="compositionally biased region" description="Low complexity" evidence="1">
    <location>
        <begin position="122"/>
        <end position="140"/>
    </location>
</feature>
<proteinExistence type="predicted"/>
<feature type="non-terminal residue" evidence="2">
    <location>
        <position position="1"/>
    </location>
</feature>
<accession>A0A1Y3B556</accession>
<feature type="region of interest" description="Disordered" evidence="1">
    <location>
        <begin position="119"/>
        <end position="185"/>
    </location>
</feature>
<organism evidence="2 3">
    <name type="scientific">Euroglyphus maynei</name>
    <name type="common">Mayne's house dust mite</name>
    <dbReference type="NCBI Taxonomy" id="6958"/>
    <lineage>
        <taxon>Eukaryota</taxon>
        <taxon>Metazoa</taxon>
        <taxon>Ecdysozoa</taxon>
        <taxon>Arthropoda</taxon>
        <taxon>Chelicerata</taxon>
        <taxon>Arachnida</taxon>
        <taxon>Acari</taxon>
        <taxon>Acariformes</taxon>
        <taxon>Sarcoptiformes</taxon>
        <taxon>Astigmata</taxon>
        <taxon>Psoroptidia</taxon>
        <taxon>Analgoidea</taxon>
        <taxon>Pyroglyphidae</taxon>
        <taxon>Pyroglyphinae</taxon>
        <taxon>Euroglyphus</taxon>
    </lineage>
</organism>
<gene>
    <name evidence="2" type="ORF">BLA29_008426</name>
</gene>
<keyword evidence="3" id="KW-1185">Reference proteome</keyword>